<dbReference type="SUPFAM" id="SSF53807">
    <property type="entry name" value="Helical backbone' metal receptor"/>
    <property type="match status" value="1"/>
</dbReference>
<dbReference type="Proteomes" id="UP000184389">
    <property type="component" value="Unassembled WGS sequence"/>
</dbReference>
<dbReference type="PANTHER" id="PTHR42953">
    <property type="entry name" value="HIGH-AFFINITY ZINC UPTAKE SYSTEM PROTEIN ZNUA-RELATED"/>
    <property type="match status" value="1"/>
</dbReference>
<dbReference type="Pfam" id="PF01297">
    <property type="entry name" value="ZnuA"/>
    <property type="match status" value="1"/>
</dbReference>
<reference evidence="5 6" key="1">
    <citation type="submission" date="2016-11" db="EMBL/GenBank/DDBJ databases">
        <authorList>
            <person name="Jaros S."/>
            <person name="Januszkiewicz K."/>
            <person name="Wedrychowicz H."/>
        </authorList>
    </citation>
    <scope>NUCLEOTIDE SEQUENCE [LARGE SCALE GENOMIC DNA]</scope>
    <source>
        <strain evidence="5 6">DSM 13106</strain>
    </source>
</reference>
<proteinExistence type="inferred from homology"/>
<dbReference type="Gene3D" id="3.40.50.1980">
    <property type="entry name" value="Nitrogenase molybdenum iron protein domain"/>
    <property type="match status" value="2"/>
</dbReference>
<dbReference type="PRINTS" id="PR00690">
    <property type="entry name" value="ADHESNFAMILY"/>
</dbReference>
<accession>A0A1M5Z6L7</accession>
<evidence type="ECO:0000313" key="6">
    <source>
        <dbReference type="Proteomes" id="UP000184389"/>
    </source>
</evidence>
<comment type="similarity">
    <text evidence="1 4">Belongs to the bacterial solute-binding protein 9 family.</text>
</comment>
<dbReference type="RefSeq" id="WP_072745394.1">
    <property type="nucleotide sequence ID" value="NZ_FQXR01000022.1"/>
</dbReference>
<dbReference type="InterPro" id="IPR006128">
    <property type="entry name" value="Lipoprotein_PsaA-like"/>
</dbReference>
<evidence type="ECO:0000313" key="5">
    <source>
        <dbReference type="EMBL" id="SHI19892.1"/>
    </source>
</evidence>
<gene>
    <name evidence="5" type="ORF">SAMN02745180_02797</name>
</gene>
<evidence type="ECO:0000256" key="4">
    <source>
        <dbReference type="RuleBase" id="RU003512"/>
    </source>
</evidence>
<protein>
    <submittedName>
        <fullName evidence="5">Zinc transport system substrate-binding protein</fullName>
    </submittedName>
</protein>
<dbReference type="PANTHER" id="PTHR42953:SF3">
    <property type="entry name" value="HIGH-AFFINITY ZINC UPTAKE SYSTEM PROTEIN ZNUA"/>
    <property type="match status" value="1"/>
</dbReference>
<dbReference type="GO" id="GO:0046872">
    <property type="term" value="F:metal ion binding"/>
    <property type="evidence" value="ECO:0007669"/>
    <property type="project" value="InterPro"/>
</dbReference>
<dbReference type="PROSITE" id="PS51257">
    <property type="entry name" value="PROKAR_LIPOPROTEIN"/>
    <property type="match status" value="1"/>
</dbReference>
<keyword evidence="2 4" id="KW-0813">Transport</keyword>
<sequence length="298" mass="33549">MKKTSLSSIVVLIIVVLMLSMMVGCANKETTTDTNKDTKEKPIVAVSIVPQKTFVEAVCGDMAEVIVMVPPGNSPANYEPTPKEMEQFSKAKLYFAVGVPTEEANILPKASEINGMKIIKLQEDVSKIYADRELVPGKRDPHIWLSPKRAIVMVQTIAREMGEFDPINKNKYEENAQRYITELENLDKQIQKTLEGVKDRKFIVFHPAFGYFADDYNLQMYALEQDGKEATPQRLKEMIDLAKKENIKAIFYQAEISSKQAESFAEEIGGKTVQLAPLSPNYIDNLKGMVELMSEVMQ</sequence>
<dbReference type="InterPro" id="IPR006127">
    <property type="entry name" value="ZnuA-like"/>
</dbReference>
<dbReference type="OrthoDB" id="9810636at2"/>
<dbReference type="GO" id="GO:0007155">
    <property type="term" value="P:cell adhesion"/>
    <property type="evidence" value="ECO:0007669"/>
    <property type="project" value="InterPro"/>
</dbReference>
<evidence type="ECO:0000256" key="1">
    <source>
        <dbReference type="ARBA" id="ARBA00011028"/>
    </source>
</evidence>
<dbReference type="InterPro" id="IPR050492">
    <property type="entry name" value="Bact_metal-bind_prot9"/>
</dbReference>
<keyword evidence="3" id="KW-0732">Signal</keyword>
<dbReference type="GO" id="GO:0030001">
    <property type="term" value="P:metal ion transport"/>
    <property type="evidence" value="ECO:0007669"/>
    <property type="project" value="InterPro"/>
</dbReference>
<dbReference type="EMBL" id="FQXR01000022">
    <property type="protein sequence ID" value="SHI19892.1"/>
    <property type="molecule type" value="Genomic_DNA"/>
</dbReference>
<dbReference type="STRING" id="1123281.SAMN02745180_02797"/>
<organism evidence="5 6">
    <name type="scientific">Sporanaerobacter acetigenes DSM 13106</name>
    <dbReference type="NCBI Taxonomy" id="1123281"/>
    <lineage>
        <taxon>Bacteria</taxon>
        <taxon>Bacillati</taxon>
        <taxon>Bacillota</taxon>
        <taxon>Tissierellia</taxon>
        <taxon>Tissierellales</taxon>
        <taxon>Sporanaerobacteraceae</taxon>
        <taxon>Sporanaerobacter</taxon>
    </lineage>
</organism>
<keyword evidence="6" id="KW-1185">Reference proteome</keyword>
<dbReference type="AlphaFoldDB" id="A0A1M5Z6L7"/>
<evidence type="ECO:0000256" key="3">
    <source>
        <dbReference type="ARBA" id="ARBA00022729"/>
    </source>
</evidence>
<dbReference type="PRINTS" id="PR00691">
    <property type="entry name" value="ADHESINB"/>
</dbReference>
<evidence type="ECO:0000256" key="2">
    <source>
        <dbReference type="ARBA" id="ARBA00022448"/>
    </source>
</evidence>
<dbReference type="InterPro" id="IPR006129">
    <property type="entry name" value="AdhesinB"/>
</dbReference>
<name>A0A1M5Z6L7_9FIRM</name>